<dbReference type="InterPro" id="IPR002018">
    <property type="entry name" value="CarbesteraseB"/>
</dbReference>
<dbReference type="EMBL" id="EF675184">
    <property type="protein sequence ID" value="ABV45409.1"/>
    <property type="molecule type" value="mRNA"/>
</dbReference>
<dbReference type="InterPro" id="IPR029058">
    <property type="entry name" value="AB_hydrolase_fold"/>
</dbReference>
<protein>
    <recommendedName>
        <fullName evidence="5">Carboxylic ester hydrolase</fullName>
        <ecNumber evidence="5">3.1.1.-</ecNumber>
    </recommendedName>
</protein>
<comment type="similarity">
    <text evidence="1 5">Belongs to the type-B carboxylesterase/lipase family.</text>
</comment>
<evidence type="ECO:0000256" key="3">
    <source>
        <dbReference type="ARBA" id="ARBA00022801"/>
    </source>
</evidence>
<dbReference type="Pfam" id="PF00135">
    <property type="entry name" value="COesterase"/>
    <property type="match status" value="1"/>
</dbReference>
<dbReference type="PROSITE" id="PS00941">
    <property type="entry name" value="CARBOXYLESTERASE_B_2"/>
    <property type="match status" value="1"/>
</dbReference>
<dbReference type="PANTHER" id="PTHR43142">
    <property type="entry name" value="CARBOXYLIC ESTER HYDROLASE"/>
    <property type="match status" value="1"/>
</dbReference>
<dbReference type="InterPro" id="IPR019819">
    <property type="entry name" value="Carboxylesterase_B_CS"/>
</dbReference>
<evidence type="ECO:0000259" key="6">
    <source>
        <dbReference type="Pfam" id="PF00135"/>
    </source>
</evidence>
<dbReference type="EC" id="3.1.1.-" evidence="5"/>
<dbReference type="PROSITE" id="PS00122">
    <property type="entry name" value="CARBOXYLESTERASE_B_1"/>
    <property type="match status" value="1"/>
</dbReference>
<dbReference type="ESTHER" id="bemta-coe1">
    <property type="family name" value="Carb_B_Arthropoda"/>
</dbReference>
<name>B3SST0_BEMTA</name>
<dbReference type="AlphaFoldDB" id="B3SST0"/>
<evidence type="ECO:0000256" key="2">
    <source>
        <dbReference type="ARBA" id="ARBA00022487"/>
    </source>
</evidence>
<proteinExistence type="evidence at transcript level"/>
<accession>B3SST0</accession>
<sequence>MSNPDQPEVRISQGVLRGRKKTSILGQTYYSFLGIPYAKPPVGHLRFRAPRPPSNWFGIRDASREGDVSRQLYPHPSQAGHSLIGSEDCLYLNVFTPSVPVKNAETNILKPVMVWFYYGAFAYGNGNPDFYGPDYLLEKDVIVVTFNYRVGPIGFLSLNIKEAPGNAGMKDQVAMLRWVKKEIQHFGGDPNNITLFGESSGGASVHLHMISPLSRGLFNKAILQSATAYCGWAFAPMKVLYERTLRLANQLGCVSQDPNEILEFLRKHPVDKLVWAQHEIVADAEKASAQYFMFLPTIESHHSLDEPFLTEDPRTLIRSGNFYKVPTMCGFTEKEGLFNLFTTSKRFIELLVNGFEDYLPQRMFRWIDSISRDSPCYEKIRRRYFDGLESKLAKSTIHHAEFPTLEKFFTEVCFKYPIMAAAIDMHKYMTPEIPIYTYYFTFAGALGWNNRRANFPVDKSVVAHGDELGYLFHISVLKKPKLSPDAPEFKTIERMTQFWTNFAKRGNPNPDTISPLFPCVWRPMSEDGNFRALKIDEKLEELDSIEVFDFWHPIDVFLEN</sequence>
<dbReference type="SUPFAM" id="SSF53474">
    <property type="entry name" value="alpha/beta-Hydrolases"/>
    <property type="match status" value="1"/>
</dbReference>
<evidence type="ECO:0000313" key="7">
    <source>
        <dbReference type="EMBL" id="ABV45409.1"/>
    </source>
</evidence>
<dbReference type="GO" id="GO:0052689">
    <property type="term" value="F:carboxylic ester hydrolase activity"/>
    <property type="evidence" value="ECO:0007669"/>
    <property type="project" value="UniProtKB-KW"/>
</dbReference>
<dbReference type="Gene3D" id="3.40.50.1820">
    <property type="entry name" value="alpha/beta hydrolase"/>
    <property type="match status" value="1"/>
</dbReference>
<dbReference type="InterPro" id="IPR019826">
    <property type="entry name" value="Carboxylesterase_B_AS"/>
</dbReference>
<evidence type="ECO:0000256" key="1">
    <source>
        <dbReference type="ARBA" id="ARBA00005964"/>
    </source>
</evidence>
<evidence type="ECO:0000256" key="5">
    <source>
        <dbReference type="RuleBase" id="RU361235"/>
    </source>
</evidence>
<keyword evidence="4" id="KW-0325">Glycoprotein</keyword>
<evidence type="ECO:0000256" key="4">
    <source>
        <dbReference type="ARBA" id="ARBA00023180"/>
    </source>
</evidence>
<reference evidence="7" key="1">
    <citation type="journal article" date="2008" name="Insect Biochem. Mol. Biol.">
        <title>Organophosphates' resistance in the B-biotype of Bemisia tabaci (Hemiptera: Aleyrodidae) is associated with a point mutation in an ace1-type acetylcholinesterase and overexpression of carboxylesterase.</title>
        <authorList>
            <person name="Alon M."/>
            <person name="Alon F."/>
            <person name="Nauen R."/>
            <person name="Morin S."/>
        </authorList>
    </citation>
    <scope>NUCLEOTIDE SEQUENCE</scope>
</reference>
<keyword evidence="2" id="KW-0719">Serine esterase</keyword>
<dbReference type="PANTHER" id="PTHR43142:SF1">
    <property type="entry name" value="CARBOXYLIC ESTER HYDROLASE"/>
    <property type="match status" value="1"/>
</dbReference>
<organism evidence="7">
    <name type="scientific">Bemisia tabaci</name>
    <name type="common">Sweetpotato whitefly</name>
    <name type="synonym">Aleurodes tabaci</name>
    <dbReference type="NCBI Taxonomy" id="7038"/>
    <lineage>
        <taxon>Eukaryota</taxon>
        <taxon>Metazoa</taxon>
        <taxon>Ecdysozoa</taxon>
        <taxon>Arthropoda</taxon>
        <taxon>Hexapoda</taxon>
        <taxon>Insecta</taxon>
        <taxon>Pterygota</taxon>
        <taxon>Neoptera</taxon>
        <taxon>Paraneoptera</taxon>
        <taxon>Hemiptera</taxon>
        <taxon>Sternorrhyncha</taxon>
        <taxon>Aleyrodoidea</taxon>
        <taxon>Aleyrodidae</taxon>
        <taxon>Aleyrodinae</taxon>
        <taxon>Bemisia</taxon>
    </lineage>
</organism>
<feature type="domain" description="Carboxylesterase type B" evidence="6">
    <location>
        <begin position="6"/>
        <end position="540"/>
    </location>
</feature>
<gene>
    <name evidence="7" type="primary">coe1</name>
</gene>
<keyword evidence="3 5" id="KW-0378">Hydrolase</keyword>